<evidence type="ECO:0000256" key="2">
    <source>
        <dbReference type="ARBA" id="ARBA00004141"/>
    </source>
</evidence>
<dbReference type="InterPro" id="IPR008915">
    <property type="entry name" value="Peptidase_M50"/>
</dbReference>
<evidence type="ECO:0000259" key="13">
    <source>
        <dbReference type="Pfam" id="PF02163"/>
    </source>
</evidence>
<feature type="transmembrane region" description="Helical" evidence="12">
    <location>
        <begin position="160"/>
        <end position="176"/>
    </location>
</feature>
<evidence type="ECO:0000256" key="6">
    <source>
        <dbReference type="ARBA" id="ARBA00022723"/>
    </source>
</evidence>
<feature type="domain" description="Peptidase M50" evidence="13">
    <location>
        <begin position="16"/>
        <end position="107"/>
    </location>
</feature>
<dbReference type="GO" id="GO:0006508">
    <property type="term" value="P:proteolysis"/>
    <property type="evidence" value="ECO:0007669"/>
    <property type="project" value="UniProtKB-KW"/>
</dbReference>
<evidence type="ECO:0000256" key="8">
    <source>
        <dbReference type="ARBA" id="ARBA00022833"/>
    </source>
</evidence>
<evidence type="ECO:0000256" key="11">
    <source>
        <dbReference type="ARBA" id="ARBA00023136"/>
    </source>
</evidence>
<evidence type="ECO:0000256" key="7">
    <source>
        <dbReference type="ARBA" id="ARBA00022801"/>
    </source>
</evidence>
<accession>A0A845GH89</accession>
<sequence length="177" mass="19701">MEFALRLIFAIGVLWTMVVFLLVLHEYGHAWAMNKVGIKAEMIVIGSVKLFEFKLDGVVHRFGLLPLVGSVTSAGYMRANINKRAFVAAAGPLMSFVIGLVFIFAGMITHTWLAVVCGKCSIFLCVTNLIPLPPMDGWPMLEWALYRRGIVVKEFTKRRLLAVGWVVIGVIMFLSIV</sequence>
<evidence type="ECO:0000256" key="12">
    <source>
        <dbReference type="SAM" id="Phobius"/>
    </source>
</evidence>
<keyword evidence="7" id="KW-0378">Hydrolase</keyword>
<keyword evidence="11 12" id="KW-0472">Membrane</keyword>
<evidence type="ECO:0000256" key="3">
    <source>
        <dbReference type="ARBA" id="ARBA00007931"/>
    </source>
</evidence>
<dbReference type="AlphaFoldDB" id="A0A845GH89"/>
<name>A0A845GH89_9BURK</name>
<proteinExistence type="inferred from homology"/>
<evidence type="ECO:0000256" key="10">
    <source>
        <dbReference type="ARBA" id="ARBA00023049"/>
    </source>
</evidence>
<protein>
    <submittedName>
        <fullName evidence="14">Peptidase M50</fullName>
    </submittedName>
</protein>
<feature type="transmembrane region" description="Helical" evidence="12">
    <location>
        <begin position="85"/>
        <end position="105"/>
    </location>
</feature>
<reference evidence="14" key="1">
    <citation type="submission" date="2019-12" db="EMBL/GenBank/DDBJ databases">
        <title>Novel species isolated from a subtropical stream in China.</title>
        <authorList>
            <person name="Lu H."/>
        </authorList>
    </citation>
    <scope>NUCLEOTIDE SEQUENCE [LARGE SCALE GENOMIC DNA]</scope>
    <source>
        <strain evidence="14">FT81W</strain>
    </source>
</reference>
<keyword evidence="4" id="KW-0645">Protease</keyword>
<comment type="cofactor">
    <cofactor evidence="1">
        <name>Zn(2+)</name>
        <dbReference type="ChEBI" id="CHEBI:29105"/>
    </cofactor>
</comment>
<evidence type="ECO:0000256" key="4">
    <source>
        <dbReference type="ARBA" id="ARBA00022670"/>
    </source>
</evidence>
<evidence type="ECO:0000313" key="14">
    <source>
        <dbReference type="EMBL" id="MYM92792.1"/>
    </source>
</evidence>
<feature type="transmembrane region" description="Helical" evidence="12">
    <location>
        <begin position="6"/>
        <end position="24"/>
    </location>
</feature>
<dbReference type="PANTHER" id="PTHR39188">
    <property type="entry name" value="MEMBRANE-ASSOCIATED ZINC METALLOPROTEASE M50B"/>
    <property type="match status" value="1"/>
</dbReference>
<comment type="caution">
    <text evidence="14">The sequence shown here is derived from an EMBL/GenBank/DDBJ whole genome shotgun (WGS) entry which is preliminary data.</text>
</comment>
<gene>
    <name evidence="14" type="ORF">GTP90_02820</name>
</gene>
<feature type="transmembrane region" description="Helical" evidence="12">
    <location>
        <begin position="111"/>
        <end position="130"/>
    </location>
</feature>
<keyword evidence="5 12" id="KW-0812">Transmembrane</keyword>
<dbReference type="GO" id="GO:0046872">
    <property type="term" value="F:metal ion binding"/>
    <property type="evidence" value="ECO:0007669"/>
    <property type="project" value="UniProtKB-KW"/>
</dbReference>
<evidence type="ECO:0000313" key="15">
    <source>
        <dbReference type="Proteomes" id="UP000447355"/>
    </source>
</evidence>
<dbReference type="PANTHER" id="PTHR39188:SF3">
    <property type="entry name" value="STAGE IV SPORULATION PROTEIN FB"/>
    <property type="match status" value="1"/>
</dbReference>
<keyword evidence="9 12" id="KW-1133">Transmembrane helix</keyword>
<keyword evidence="8" id="KW-0862">Zinc</keyword>
<keyword evidence="10" id="KW-0482">Metalloprotease</keyword>
<evidence type="ECO:0000256" key="9">
    <source>
        <dbReference type="ARBA" id="ARBA00022989"/>
    </source>
</evidence>
<comment type="similarity">
    <text evidence="3">Belongs to the peptidase M50B family.</text>
</comment>
<dbReference type="GO" id="GO:0008237">
    <property type="term" value="F:metallopeptidase activity"/>
    <property type="evidence" value="ECO:0007669"/>
    <property type="project" value="UniProtKB-KW"/>
</dbReference>
<organism evidence="14 15">
    <name type="scientific">Duganella vulcania</name>
    <dbReference type="NCBI Taxonomy" id="2692166"/>
    <lineage>
        <taxon>Bacteria</taxon>
        <taxon>Pseudomonadati</taxon>
        <taxon>Pseudomonadota</taxon>
        <taxon>Betaproteobacteria</taxon>
        <taxon>Burkholderiales</taxon>
        <taxon>Oxalobacteraceae</taxon>
        <taxon>Telluria group</taxon>
        <taxon>Duganella</taxon>
    </lineage>
</organism>
<comment type="subcellular location">
    <subcellularLocation>
        <location evidence="2">Membrane</location>
        <topology evidence="2">Multi-pass membrane protein</topology>
    </subcellularLocation>
</comment>
<evidence type="ECO:0000256" key="1">
    <source>
        <dbReference type="ARBA" id="ARBA00001947"/>
    </source>
</evidence>
<evidence type="ECO:0000256" key="5">
    <source>
        <dbReference type="ARBA" id="ARBA00022692"/>
    </source>
</evidence>
<dbReference type="GO" id="GO:0016020">
    <property type="term" value="C:membrane"/>
    <property type="evidence" value="ECO:0007669"/>
    <property type="project" value="UniProtKB-SubCell"/>
</dbReference>
<dbReference type="Pfam" id="PF02163">
    <property type="entry name" value="Peptidase_M50"/>
    <property type="match status" value="1"/>
</dbReference>
<dbReference type="RefSeq" id="WP_161082048.1">
    <property type="nucleotide sequence ID" value="NZ_WWCX01000001.1"/>
</dbReference>
<dbReference type="Proteomes" id="UP000447355">
    <property type="component" value="Unassembled WGS sequence"/>
</dbReference>
<dbReference type="EMBL" id="WWCX01000001">
    <property type="protein sequence ID" value="MYM92792.1"/>
    <property type="molecule type" value="Genomic_DNA"/>
</dbReference>
<keyword evidence="6" id="KW-0479">Metal-binding</keyword>